<dbReference type="PANTHER" id="PTHR42957">
    <property type="entry name" value="HELICASE MJ1565-RELATED"/>
    <property type="match status" value="1"/>
</dbReference>
<evidence type="ECO:0000313" key="19">
    <source>
        <dbReference type="EMBL" id="AKV82834.1"/>
    </source>
</evidence>
<evidence type="ECO:0000313" key="18">
    <source>
        <dbReference type="EMBL" id="AKV80590.1"/>
    </source>
</evidence>
<dbReference type="Pfam" id="PF01935">
    <property type="entry name" value="DUF87"/>
    <property type="match status" value="1"/>
</dbReference>
<dbReference type="GO" id="GO:0003677">
    <property type="term" value="F:DNA binding"/>
    <property type="evidence" value="ECO:0007669"/>
    <property type="project" value="UniProtKB-KW"/>
</dbReference>
<evidence type="ECO:0000313" key="23">
    <source>
        <dbReference type="Proteomes" id="UP000062398"/>
    </source>
</evidence>
<gene>
    <name evidence="14" type="ORF">HA72_0760</name>
    <name evidence="15" type="ORF">MsedA_0775</name>
    <name evidence="16" type="ORF">MsedB_0775</name>
    <name evidence="17" type="ORF">MsedC_0774</name>
    <name evidence="18" type="ORF">MsedD_0775</name>
    <name evidence="19" type="ORF">MsedE_0775</name>
</gene>
<dbReference type="Proteomes" id="UP000061362">
    <property type="component" value="Chromosome"/>
</dbReference>
<dbReference type="InterPro" id="IPR033186">
    <property type="entry name" value="HerA_C"/>
</dbReference>
<evidence type="ECO:0000313" key="20">
    <source>
        <dbReference type="Proteomes" id="UP000029084"/>
    </source>
</evidence>
<evidence type="ECO:0000256" key="8">
    <source>
        <dbReference type="ARBA" id="ARBA00034617"/>
    </source>
</evidence>
<evidence type="ECO:0000256" key="1">
    <source>
        <dbReference type="ARBA" id="ARBA00007816"/>
    </source>
</evidence>
<dbReference type="SUPFAM" id="SSF52540">
    <property type="entry name" value="P-loop containing nucleoside triphosphate hydrolases"/>
    <property type="match status" value="1"/>
</dbReference>
<reference evidence="19 21" key="3">
    <citation type="submission" date="2015-07" db="EMBL/GenBank/DDBJ databases">
        <title>Physiological, transcriptional responses and genome re-sequencing of acid resistant extremely thermoacidophilic Metallosphaera sedula SARC-M1.</title>
        <authorList>
            <person name="Ai C."/>
            <person name="McCarthy S."/>
            <person name="Eckrich V."/>
            <person name="Rudrappa D."/>
            <person name="Qiu G."/>
            <person name="Blum P."/>
        </authorList>
    </citation>
    <scope>NUCLEOTIDE SEQUENCE [LARGE SCALE GENOMIC DNA]</scope>
    <source>
        <strain evidence="19 21">SARC-M1</strain>
    </source>
</reference>
<accession>A0A088E3N9</accession>
<name>A0A088E3N9_9CREN</name>
<proteinExistence type="inferred from homology"/>
<dbReference type="Proteomes" id="UP000029084">
    <property type="component" value="Chromosome"/>
</dbReference>
<evidence type="ECO:0000256" key="4">
    <source>
        <dbReference type="ARBA" id="ARBA00022806"/>
    </source>
</evidence>
<dbReference type="GO" id="GO:0043138">
    <property type="term" value="F:3'-5' DNA helicase activity"/>
    <property type="evidence" value="ECO:0007669"/>
    <property type="project" value="UniProtKB-EC"/>
</dbReference>
<dbReference type="EMBL" id="CP012173">
    <property type="protein sequence ID" value="AKV76094.1"/>
    <property type="molecule type" value="Genomic_DNA"/>
</dbReference>
<dbReference type="GO" id="GO:0005524">
    <property type="term" value="F:ATP binding"/>
    <property type="evidence" value="ECO:0007669"/>
    <property type="project" value="UniProtKB-KW"/>
</dbReference>
<keyword evidence="6" id="KW-0238">DNA-binding</keyword>
<comment type="catalytic activity">
    <reaction evidence="10">
        <text>ATP + H2O = ADP + phosphate + H(+)</text>
        <dbReference type="Rhea" id="RHEA:13065"/>
        <dbReference type="ChEBI" id="CHEBI:15377"/>
        <dbReference type="ChEBI" id="CHEBI:15378"/>
        <dbReference type="ChEBI" id="CHEBI:30616"/>
        <dbReference type="ChEBI" id="CHEBI:43474"/>
        <dbReference type="ChEBI" id="CHEBI:456216"/>
        <dbReference type="EC" id="5.6.2.4"/>
    </reaction>
</comment>
<evidence type="ECO:0000256" key="7">
    <source>
        <dbReference type="ARBA" id="ARBA00023235"/>
    </source>
</evidence>
<dbReference type="InterPro" id="IPR018538">
    <property type="entry name" value="HerA_barrel_dom"/>
</dbReference>
<dbReference type="PATRIC" id="fig|43687.5.peg.779"/>
<evidence type="ECO:0000313" key="25">
    <source>
        <dbReference type="Proteomes" id="UP000068832"/>
    </source>
</evidence>
<comment type="catalytic activity">
    <reaction evidence="9">
        <text>ATP + H2O = ADP + phosphate + H(+)</text>
        <dbReference type="Rhea" id="RHEA:13065"/>
        <dbReference type="ChEBI" id="CHEBI:15377"/>
        <dbReference type="ChEBI" id="CHEBI:15378"/>
        <dbReference type="ChEBI" id="CHEBI:30616"/>
        <dbReference type="ChEBI" id="CHEBI:43474"/>
        <dbReference type="ChEBI" id="CHEBI:456216"/>
        <dbReference type="EC" id="5.6.2.3"/>
    </reaction>
</comment>
<dbReference type="EMBL" id="CP012175">
    <property type="protein sequence ID" value="AKV80590.1"/>
    <property type="molecule type" value="Genomic_DNA"/>
</dbReference>
<dbReference type="PANTHER" id="PTHR42957:SF1">
    <property type="entry name" value="HELICASE MJ1565-RELATED"/>
    <property type="match status" value="1"/>
</dbReference>
<dbReference type="Proteomes" id="UP000062475">
    <property type="component" value="Chromosome"/>
</dbReference>
<dbReference type="InterPro" id="IPR008571">
    <property type="entry name" value="HerA-like"/>
</dbReference>
<dbReference type="EMBL" id="CP012174">
    <property type="protein sequence ID" value="AKV78345.1"/>
    <property type="molecule type" value="Genomic_DNA"/>
</dbReference>
<dbReference type="GeneID" id="91755218"/>
<feature type="domain" description="Helicase HerA barrel" evidence="13">
    <location>
        <begin position="3"/>
        <end position="71"/>
    </location>
</feature>
<dbReference type="Pfam" id="PF05872">
    <property type="entry name" value="HerA_C"/>
    <property type="match status" value="1"/>
</dbReference>
<dbReference type="EMBL" id="CP012172">
    <property type="protein sequence ID" value="AKV73853.1"/>
    <property type="molecule type" value="Genomic_DNA"/>
</dbReference>
<comment type="similarity">
    <text evidence="1">Belongs to the HerA family.</text>
</comment>
<evidence type="ECO:0000256" key="6">
    <source>
        <dbReference type="ARBA" id="ARBA00023125"/>
    </source>
</evidence>
<protein>
    <submittedName>
        <fullName evidence="14">Uncharacterized protein</fullName>
    </submittedName>
</protein>
<keyword evidence="3" id="KW-0378">Hydrolase</keyword>
<dbReference type="Pfam" id="PF09378">
    <property type="entry name" value="HAS-barrel"/>
    <property type="match status" value="1"/>
</dbReference>
<organism evidence="14 20">
    <name type="scientific">Metallosphaera sedula</name>
    <dbReference type="NCBI Taxonomy" id="43687"/>
    <lineage>
        <taxon>Archaea</taxon>
        <taxon>Thermoproteota</taxon>
        <taxon>Thermoprotei</taxon>
        <taxon>Sulfolobales</taxon>
        <taxon>Sulfolobaceae</taxon>
        <taxon>Metallosphaera</taxon>
    </lineage>
</organism>
<evidence type="ECO:0000259" key="12">
    <source>
        <dbReference type="Pfam" id="PF05872"/>
    </source>
</evidence>
<evidence type="ECO:0000259" key="11">
    <source>
        <dbReference type="Pfam" id="PF01935"/>
    </source>
</evidence>
<dbReference type="GO" id="GO:0043139">
    <property type="term" value="F:5'-3' DNA helicase activity"/>
    <property type="evidence" value="ECO:0007669"/>
    <property type="project" value="UniProtKB-EC"/>
</dbReference>
<dbReference type="Proteomes" id="UP000068832">
    <property type="component" value="Chromosome"/>
</dbReference>
<evidence type="ECO:0000313" key="16">
    <source>
        <dbReference type="EMBL" id="AKV76094.1"/>
    </source>
</evidence>
<sequence>MVIGYVIGEATPQEALMLAEKPVRAGRYVVLEYDGVKVLGLVTSVTRGSPLLDLTLNDIKIVQKLKNLDTSIPQFVKAKIKLLHDMMSGTIPDLPPGPGTPVRFAEEDELRDIFSDGDVMIGSVIGMNIPVKIRVNSLSRHLAILAATGSGKSNTVAVLSQSLASIGGSVVIFDYHGEYYGSDIKPLNNIEPKLNPLHLKPKEFATLLEIRPNATIQYRFLRNAFVSYIDGLRERLKEGNVDYNMLNSEFVSELEREIDEQLKDEKQRSQREAADEVKNKLEEFVDRYGDVIDLTVPDITTRIRPSSVNVVDISHMDEDAMDAVVSHYLRRLLDSRKEFRHKGTGLGFPVVAVIEEAHVFLSKNQDTLTKYHASKIAREGRKFGVSMVIVSQRPKGLDETILSQMTNKIILRMVEPTDKKYVLEASDNLTEDLVEQLSSLGVGEAIMIGNLVKLPAFVRISRFTGRLGGSDPDIRGEWSHFLNARNVDAEFG</sequence>
<feature type="domain" description="Helicase HerA-like C-terminal" evidence="12">
    <location>
        <begin position="351"/>
        <end position="447"/>
    </location>
</feature>
<dbReference type="RefSeq" id="WP_012020722.1">
    <property type="nucleotide sequence ID" value="NZ_CP008822.1"/>
</dbReference>
<evidence type="ECO:0000259" key="13">
    <source>
        <dbReference type="Pfam" id="PF09378"/>
    </source>
</evidence>
<dbReference type="AlphaFoldDB" id="A0A088E3N9"/>
<dbReference type="Proteomes" id="UP000056255">
    <property type="component" value="Chromosome"/>
</dbReference>
<evidence type="ECO:0000256" key="9">
    <source>
        <dbReference type="ARBA" id="ARBA00048954"/>
    </source>
</evidence>
<evidence type="ECO:0000313" key="14">
    <source>
        <dbReference type="EMBL" id="AIM26921.1"/>
    </source>
</evidence>
<dbReference type="EMBL" id="CP008822">
    <property type="protein sequence ID" value="AIM26921.1"/>
    <property type="molecule type" value="Genomic_DNA"/>
</dbReference>
<dbReference type="OMA" id="HHCAILA"/>
<evidence type="ECO:0000256" key="10">
    <source>
        <dbReference type="ARBA" id="ARBA00048988"/>
    </source>
</evidence>
<dbReference type="InterPro" id="IPR027417">
    <property type="entry name" value="P-loop_NTPase"/>
</dbReference>
<comment type="catalytic activity">
    <reaction evidence="8">
        <text>Couples ATP hydrolysis with the unwinding of duplex DNA by translocating in the 3'-5' direction.</text>
        <dbReference type="EC" id="5.6.2.4"/>
    </reaction>
</comment>
<evidence type="ECO:0000313" key="22">
    <source>
        <dbReference type="Proteomes" id="UP000061362"/>
    </source>
</evidence>
<dbReference type="NCBIfam" id="NF040937">
    <property type="entry name" value="HerA_Thermprot"/>
    <property type="match status" value="1"/>
</dbReference>
<evidence type="ECO:0000313" key="24">
    <source>
        <dbReference type="Proteomes" id="UP000062475"/>
    </source>
</evidence>
<evidence type="ECO:0000256" key="5">
    <source>
        <dbReference type="ARBA" id="ARBA00022840"/>
    </source>
</evidence>
<feature type="domain" description="Helicase HerA central" evidence="11">
    <location>
        <begin position="120"/>
        <end position="332"/>
    </location>
</feature>
<keyword evidence="4" id="KW-0347">Helicase</keyword>
<evidence type="ECO:0000256" key="3">
    <source>
        <dbReference type="ARBA" id="ARBA00022801"/>
    </source>
</evidence>
<evidence type="ECO:0000313" key="17">
    <source>
        <dbReference type="EMBL" id="AKV78345.1"/>
    </source>
</evidence>
<dbReference type="OrthoDB" id="107033at2157"/>
<dbReference type="EMBL" id="CP012176">
    <property type="protein sequence ID" value="AKV82834.1"/>
    <property type="molecule type" value="Genomic_DNA"/>
</dbReference>
<dbReference type="Gene3D" id="3.40.50.300">
    <property type="entry name" value="P-loop containing nucleotide triphosphate hydrolases"/>
    <property type="match status" value="2"/>
</dbReference>
<keyword evidence="2" id="KW-0547">Nucleotide-binding</keyword>
<reference evidence="22 23" key="2">
    <citation type="journal article" date="2015" name="Genome Announc.">
        <title>Complete Genome Sequences of Evolved Arsenate-Resistant Metallosphaera sedula Strains.</title>
        <authorList>
            <person name="Ai C."/>
            <person name="McCarthy S."/>
            <person name="Schackwitz W."/>
            <person name="Martin J."/>
            <person name="Lipzen A."/>
            <person name="Blum P."/>
        </authorList>
    </citation>
    <scope>NUCLEOTIDE SEQUENCE [LARGE SCALE GENOMIC DNA]</scope>
    <source>
        <strain evidence="17 23">ARS120-1</strain>
        <strain evidence="18 22">ARS120-2</strain>
        <strain evidence="15 25">ARS50-1</strain>
        <strain evidence="16 24">ARS50-2</strain>
    </source>
</reference>
<keyword evidence="7" id="KW-0413">Isomerase</keyword>
<dbReference type="InterPro" id="IPR002789">
    <property type="entry name" value="HerA_central"/>
</dbReference>
<evidence type="ECO:0000313" key="15">
    <source>
        <dbReference type="EMBL" id="AKV73853.1"/>
    </source>
</evidence>
<dbReference type="InterPro" id="IPR053460">
    <property type="entry name" value="DSB_Repair_Helicase"/>
</dbReference>
<keyword evidence="5" id="KW-0067">ATP-binding</keyword>
<evidence type="ECO:0000313" key="21">
    <source>
        <dbReference type="Proteomes" id="UP000056255"/>
    </source>
</evidence>
<reference evidence="14 20" key="1">
    <citation type="journal article" date="2014" name="J. Bacteriol.">
        <title>Role of an Archaeal PitA Transporter in the Copper and Arsenic Resistance of Metallosphaera sedula, an Extreme Thermoacidophile.</title>
        <authorList>
            <person name="McCarthy S."/>
            <person name="Ai C."/>
            <person name="Wheaton G."/>
            <person name="Tevatia R."/>
            <person name="Eckrich V."/>
            <person name="Kelly R."/>
            <person name="Blum P."/>
        </authorList>
    </citation>
    <scope>NUCLEOTIDE SEQUENCE [LARGE SCALE GENOMIC DNA]</scope>
    <source>
        <strain evidence="14 20">CuR1</strain>
    </source>
</reference>
<evidence type="ECO:0000256" key="2">
    <source>
        <dbReference type="ARBA" id="ARBA00022741"/>
    </source>
</evidence>
<dbReference type="Proteomes" id="UP000062398">
    <property type="component" value="Chromosome"/>
</dbReference>
<dbReference type="GO" id="GO:0016787">
    <property type="term" value="F:hydrolase activity"/>
    <property type="evidence" value="ECO:0007669"/>
    <property type="project" value="UniProtKB-KW"/>
</dbReference>